<gene>
    <name evidence="1" type="ORF">NQ176_g538</name>
</gene>
<dbReference type="Proteomes" id="UP001143910">
    <property type="component" value="Unassembled WGS sequence"/>
</dbReference>
<protein>
    <submittedName>
        <fullName evidence="1">Uncharacterized protein</fullName>
    </submittedName>
</protein>
<keyword evidence="2" id="KW-1185">Reference proteome</keyword>
<organism evidence="1 2">
    <name type="scientific">Zarea fungicola</name>
    <dbReference type="NCBI Taxonomy" id="93591"/>
    <lineage>
        <taxon>Eukaryota</taxon>
        <taxon>Fungi</taxon>
        <taxon>Dikarya</taxon>
        <taxon>Ascomycota</taxon>
        <taxon>Pezizomycotina</taxon>
        <taxon>Sordariomycetes</taxon>
        <taxon>Hypocreomycetidae</taxon>
        <taxon>Hypocreales</taxon>
        <taxon>Cordycipitaceae</taxon>
        <taxon>Zarea</taxon>
    </lineage>
</organism>
<evidence type="ECO:0000313" key="1">
    <source>
        <dbReference type="EMBL" id="KAJ2983650.1"/>
    </source>
</evidence>
<reference evidence="1" key="1">
    <citation type="submission" date="2022-08" db="EMBL/GenBank/DDBJ databases">
        <title>Genome Sequence of Lecanicillium fungicola.</title>
        <authorList>
            <person name="Buettner E."/>
        </authorList>
    </citation>
    <scope>NUCLEOTIDE SEQUENCE</scope>
    <source>
        <strain evidence="1">Babe33</strain>
    </source>
</reference>
<dbReference type="EMBL" id="JANJQO010000021">
    <property type="protein sequence ID" value="KAJ2983650.1"/>
    <property type="molecule type" value="Genomic_DNA"/>
</dbReference>
<evidence type="ECO:0000313" key="2">
    <source>
        <dbReference type="Proteomes" id="UP001143910"/>
    </source>
</evidence>
<comment type="caution">
    <text evidence="1">The sequence shown here is derived from an EMBL/GenBank/DDBJ whole genome shotgun (WGS) entry which is preliminary data.</text>
</comment>
<name>A0ACC1NXH8_9HYPO</name>
<accession>A0ACC1NXH8</accession>
<proteinExistence type="predicted"/>
<sequence length="249" mass="27858">MADISKVESLDTRAAQVSQILFRAGVPNVLWGNYLLSIYGVPTTVEDIAYVVPDVKLAVACSALEKAEFSLCIGDSSCLQELYRVQPRPAADHYHSRDNLVISLYKKSDTLWELDSLGRDQLAHSPDIQSAAAPTLPPAVPGRGRGRLAPECSIVKIPSAARFCEVLILLHCRDYQTSIYRNYWMAHLSYMFEYVAETDALNGEDLREGFKEFYYARVRHEVTLLSSLLGDIRRNLSLSGRLEVDSVNN</sequence>